<proteinExistence type="predicted"/>
<evidence type="ECO:0000256" key="2">
    <source>
        <dbReference type="ARBA" id="ARBA00012528"/>
    </source>
</evidence>
<comment type="catalytic activity">
    <reaction evidence="3">
        <text>2 GTP = 3',3'-c-di-GMP + 2 diphosphate</text>
        <dbReference type="Rhea" id="RHEA:24898"/>
        <dbReference type="ChEBI" id="CHEBI:33019"/>
        <dbReference type="ChEBI" id="CHEBI:37565"/>
        <dbReference type="ChEBI" id="CHEBI:58805"/>
        <dbReference type="EC" id="2.7.7.65"/>
    </reaction>
</comment>
<reference evidence="7 8" key="1">
    <citation type="submission" date="2019-07" db="EMBL/GenBank/DDBJ databases">
        <title>The pathways for chlorine oxyanion respiration interact through the shared metabolite chlorate.</title>
        <authorList>
            <person name="Barnum T.P."/>
            <person name="Cheng Y."/>
            <person name="Hill K.A."/>
            <person name="Lucas L.N."/>
            <person name="Carlson H.K."/>
            <person name="Coates J.D."/>
        </authorList>
    </citation>
    <scope>NUCLEOTIDE SEQUENCE [LARGE SCALE GENOMIC DNA]</scope>
    <source>
        <strain evidence="7 8">BK-1</strain>
    </source>
</reference>
<comment type="cofactor">
    <cofactor evidence="1">
        <name>Mg(2+)</name>
        <dbReference type="ChEBI" id="CHEBI:18420"/>
    </cofactor>
</comment>
<dbReference type="AlphaFoldDB" id="A0A557S218"/>
<evidence type="ECO:0000313" key="7">
    <source>
        <dbReference type="EMBL" id="TVO71454.1"/>
    </source>
</evidence>
<dbReference type="EC" id="2.7.7.65" evidence="2"/>
<evidence type="ECO:0000256" key="4">
    <source>
        <dbReference type="SAM" id="Coils"/>
    </source>
</evidence>
<dbReference type="PROSITE" id="PS50887">
    <property type="entry name" value="GGDEF"/>
    <property type="match status" value="1"/>
</dbReference>
<dbReference type="EMBL" id="VMNH01000021">
    <property type="protein sequence ID" value="TVO71454.1"/>
    <property type="molecule type" value="Genomic_DNA"/>
</dbReference>
<dbReference type="OrthoDB" id="9812260at2"/>
<evidence type="ECO:0000256" key="1">
    <source>
        <dbReference type="ARBA" id="ARBA00001946"/>
    </source>
</evidence>
<dbReference type="InterPro" id="IPR048516">
    <property type="entry name" value="DGCcoil"/>
</dbReference>
<dbReference type="NCBIfam" id="TIGR00254">
    <property type="entry name" value="GGDEF"/>
    <property type="match status" value="1"/>
</dbReference>
<dbReference type="FunFam" id="3.30.70.270:FF:000001">
    <property type="entry name" value="Diguanylate cyclase domain protein"/>
    <property type="match status" value="1"/>
</dbReference>
<dbReference type="InterPro" id="IPR029787">
    <property type="entry name" value="Nucleotide_cyclase"/>
</dbReference>
<evidence type="ECO:0000259" key="6">
    <source>
        <dbReference type="PROSITE" id="PS50887"/>
    </source>
</evidence>
<feature type="coiled-coil region" evidence="4">
    <location>
        <begin position="302"/>
        <end position="340"/>
    </location>
</feature>
<dbReference type="InterPro" id="IPR050469">
    <property type="entry name" value="Diguanylate_Cyclase"/>
</dbReference>
<keyword evidence="4" id="KW-0175">Coiled coil</keyword>
<dbReference type="InterPro" id="IPR043128">
    <property type="entry name" value="Rev_trsase/Diguanyl_cyclase"/>
</dbReference>
<protein>
    <recommendedName>
        <fullName evidence="2">diguanylate cyclase</fullName>
        <ecNumber evidence="2">2.7.7.65</ecNumber>
    </recommendedName>
</protein>
<dbReference type="SUPFAM" id="SSF55073">
    <property type="entry name" value="Nucleotide cyclase"/>
    <property type="match status" value="1"/>
</dbReference>
<accession>A0A557S218</accession>
<evidence type="ECO:0000313" key="8">
    <source>
        <dbReference type="Proteomes" id="UP000316649"/>
    </source>
</evidence>
<organism evidence="7 8">
    <name type="scientific">Sedimenticola selenatireducens</name>
    <dbReference type="NCBI Taxonomy" id="191960"/>
    <lineage>
        <taxon>Bacteria</taxon>
        <taxon>Pseudomonadati</taxon>
        <taxon>Pseudomonadota</taxon>
        <taxon>Gammaproteobacteria</taxon>
        <taxon>Chromatiales</taxon>
        <taxon>Sedimenticolaceae</taxon>
        <taxon>Sedimenticola</taxon>
    </lineage>
</organism>
<dbReference type="InterPro" id="IPR000160">
    <property type="entry name" value="GGDEF_dom"/>
</dbReference>
<evidence type="ECO:0000256" key="3">
    <source>
        <dbReference type="ARBA" id="ARBA00034247"/>
    </source>
</evidence>
<dbReference type="Proteomes" id="UP000316649">
    <property type="component" value="Unassembled WGS sequence"/>
</dbReference>
<dbReference type="CDD" id="cd01949">
    <property type="entry name" value="GGDEF"/>
    <property type="match status" value="1"/>
</dbReference>
<dbReference type="Pfam" id="PF00990">
    <property type="entry name" value="GGDEF"/>
    <property type="match status" value="1"/>
</dbReference>
<sequence length="607" mass="68140">MNQPSDEWKKKYFDSLADLERKEKQWETVESALRRCISRISFIGDGLDPTLDERLEHLRNRVRGEKDTRALLRLVEDIAAKAEGIQGKSEPLGGMASSDKFLGDLFSQATFPKTVEKRARKLAKALSQPAVSTDTLQAAKALILDALSQPSTPEAEKGKGLIGKLFAKDKEKEDERTSAPATASDHSAPTVQEERIEGQTLLVSLINQLESSLRQMDELHALAKKAASASSHRELELLATDLVKVLSFNETSAAADLLPPVDQVLLQLIERIDITKQLEPRIQALKKQLVRGIIAKDIPSILTELLQLVEYAKTQAENERQEVERFLLQMTEQLQQLDQEVTGVSAIGGELIEGSRQLDQEMQTQVDHIQSSVDHATELNDLKLSITERLNVIQERLRDNRSDNERLVEDFEHRIDLLTTKIGSMEQETASLKESVQKARTEAFTDALTGLHNRHAFDCKLEEEFARWNRYGFPLSMIIVDVDHFKKVNDTYGHLAGDKVLHVIGAHLKKATRNVDFPARYGGEEFVVLLPEVDLKGAKIVAEKIRQAVEEKPFRSGDNRVNITVSCGIASFRKGDARKTPFERADEALYLAKRGGRNRCCSEEQVK</sequence>
<comment type="caution">
    <text evidence="7">The sequence shown here is derived from an EMBL/GenBank/DDBJ whole genome shotgun (WGS) entry which is preliminary data.</text>
</comment>
<dbReference type="PANTHER" id="PTHR45138">
    <property type="entry name" value="REGULATORY COMPONENTS OF SENSORY TRANSDUCTION SYSTEM"/>
    <property type="match status" value="1"/>
</dbReference>
<dbReference type="Gene3D" id="3.30.70.270">
    <property type="match status" value="1"/>
</dbReference>
<dbReference type="SMART" id="SM00267">
    <property type="entry name" value="GGDEF"/>
    <property type="match status" value="1"/>
</dbReference>
<feature type="coiled-coil region" evidence="4">
    <location>
        <begin position="408"/>
        <end position="442"/>
    </location>
</feature>
<gene>
    <name evidence="7" type="ORF">FHP88_14125</name>
</gene>
<keyword evidence="8" id="KW-1185">Reference proteome</keyword>
<feature type="region of interest" description="Disordered" evidence="5">
    <location>
        <begin position="169"/>
        <end position="192"/>
    </location>
</feature>
<dbReference type="RefSeq" id="WP_144359739.1">
    <property type="nucleotide sequence ID" value="NZ_VMNH01000021.1"/>
</dbReference>
<dbReference type="Pfam" id="PF20975">
    <property type="entry name" value="DGCcoil"/>
    <property type="match status" value="1"/>
</dbReference>
<name>A0A557S218_9GAMM</name>
<feature type="compositionally biased region" description="Polar residues" evidence="5">
    <location>
        <begin position="179"/>
        <end position="190"/>
    </location>
</feature>
<dbReference type="PANTHER" id="PTHR45138:SF9">
    <property type="entry name" value="DIGUANYLATE CYCLASE DGCM-RELATED"/>
    <property type="match status" value="1"/>
</dbReference>
<feature type="domain" description="GGDEF" evidence="6">
    <location>
        <begin position="473"/>
        <end position="605"/>
    </location>
</feature>
<evidence type="ECO:0000256" key="5">
    <source>
        <dbReference type="SAM" id="MobiDB-lite"/>
    </source>
</evidence>
<dbReference type="GO" id="GO:0052621">
    <property type="term" value="F:diguanylate cyclase activity"/>
    <property type="evidence" value="ECO:0007669"/>
    <property type="project" value="UniProtKB-EC"/>
</dbReference>